<feature type="domain" description="RGS" evidence="1">
    <location>
        <begin position="41"/>
        <end position="156"/>
    </location>
</feature>
<dbReference type="Pfam" id="PF00615">
    <property type="entry name" value="RGS"/>
    <property type="match status" value="1"/>
</dbReference>
<reference evidence="2 3" key="2">
    <citation type="journal article" date="2008" name="Nature">
        <title>The Phaeodactylum genome reveals the evolutionary history of diatom genomes.</title>
        <authorList>
            <person name="Bowler C."/>
            <person name="Allen A.E."/>
            <person name="Badger J.H."/>
            <person name="Grimwood J."/>
            <person name="Jabbari K."/>
            <person name="Kuo A."/>
            <person name="Maheswari U."/>
            <person name="Martens C."/>
            <person name="Maumus F."/>
            <person name="Otillar R.P."/>
            <person name="Rayko E."/>
            <person name="Salamov A."/>
            <person name="Vandepoele K."/>
            <person name="Beszteri B."/>
            <person name="Gruber A."/>
            <person name="Heijde M."/>
            <person name="Katinka M."/>
            <person name="Mock T."/>
            <person name="Valentin K."/>
            <person name="Verret F."/>
            <person name="Berges J.A."/>
            <person name="Brownlee C."/>
            <person name="Cadoret J.P."/>
            <person name="Chiovitti A."/>
            <person name="Choi C.J."/>
            <person name="Coesel S."/>
            <person name="De Martino A."/>
            <person name="Detter J.C."/>
            <person name="Durkin C."/>
            <person name="Falciatore A."/>
            <person name="Fournet J."/>
            <person name="Haruta M."/>
            <person name="Huysman M.J."/>
            <person name="Jenkins B.D."/>
            <person name="Jiroutova K."/>
            <person name="Jorgensen R.E."/>
            <person name="Joubert Y."/>
            <person name="Kaplan A."/>
            <person name="Kroger N."/>
            <person name="Kroth P.G."/>
            <person name="La Roche J."/>
            <person name="Lindquist E."/>
            <person name="Lommer M."/>
            <person name="Martin-Jezequel V."/>
            <person name="Lopez P.J."/>
            <person name="Lucas S."/>
            <person name="Mangogna M."/>
            <person name="McGinnis K."/>
            <person name="Medlin L.K."/>
            <person name="Montsant A."/>
            <person name="Oudot-Le Secq M.P."/>
            <person name="Napoli C."/>
            <person name="Obornik M."/>
            <person name="Parker M.S."/>
            <person name="Petit J.L."/>
            <person name="Porcel B.M."/>
            <person name="Poulsen N."/>
            <person name="Robison M."/>
            <person name="Rychlewski L."/>
            <person name="Rynearson T.A."/>
            <person name="Schmutz J."/>
            <person name="Shapiro H."/>
            <person name="Siaut M."/>
            <person name="Stanley M."/>
            <person name="Sussman M.R."/>
            <person name="Taylor A.R."/>
            <person name="Vardi A."/>
            <person name="von Dassow P."/>
            <person name="Vyverman W."/>
            <person name="Willis A."/>
            <person name="Wyrwicz L.S."/>
            <person name="Rokhsar D.S."/>
            <person name="Weissenbach J."/>
            <person name="Armbrust E.V."/>
            <person name="Green B.R."/>
            <person name="Van de Peer Y."/>
            <person name="Grigoriev I.V."/>
        </authorList>
    </citation>
    <scope>NUCLEOTIDE SEQUENCE [LARGE SCALE GENOMIC DNA]</scope>
    <source>
        <strain evidence="2 3">CCMP1335</strain>
    </source>
</reference>
<dbReference type="PANTHER" id="PTHR10845:SF192">
    <property type="entry name" value="DOUBLE HIT, ISOFORM B"/>
    <property type="match status" value="1"/>
</dbReference>
<dbReference type="SUPFAM" id="SSF48097">
    <property type="entry name" value="Regulator of G-protein signaling, RGS"/>
    <property type="match status" value="1"/>
</dbReference>
<evidence type="ECO:0000313" key="3">
    <source>
        <dbReference type="Proteomes" id="UP000001449"/>
    </source>
</evidence>
<dbReference type="eggNOG" id="KOG3589">
    <property type="taxonomic scope" value="Eukaryota"/>
</dbReference>
<dbReference type="AlphaFoldDB" id="B5YMN1"/>
<dbReference type="Gene3D" id="1.10.167.10">
    <property type="entry name" value="Regulator of G-protein Signalling 4, domain 2"/>
    <property type="match status" value="1"/>
</dbReference>
<dbReference type="KEGG" id="tps:THAPS_263123"/>
<reference evidence="2 3" key="1">
    <citation type="journal article" date="2004" name="Science">
        <title>The genome of the diatom Thalassiosira pseudonana: ecology, evolution, and metabolism.</title>
        <authorList>
            <person name="Armbrust E.V."/>
            <person name="Berges J.A."/>
            <person name="Bowler C."/>
            <person name="Green B.R."/>
            <person name="Martinez D."/>
            <person name="Putnam N.H."/>
            <person name="Zhou S."/>
            <person name="Allen A.E."/>
            <person name="Apt K.E."/>
            <person name="Bechner M."/>
            <person name="Brzezinski M.A."/>
            <person name="Chaal B.K."/>
            <person name="Chiovitti A."/>
            <person name="Davis A.K."/>
            <person name="Demarest M.S."/>
            <person name="Detter J.C."/>
            <person name="Glavina T."/>
            <person name="Goodstein D."/>
            <person name="Hadi M.Z."/>
            <person name="Hellsten U."/>
            <person name="Hildebrand M."/>
            <person name="Jenkins B.D."/>
            <person name="Jurka J."/>
            <person name="Kapitonov V.V."/>
            <person name="Kroger N."/>
            <person name="Lau W.W."/>
            <person name="Lane T.W."/>
            <person name="Larimer F.W."/>
            <person name="Lippmeier J.C."/>
            <person name="Lucas S."/>
            <person name="Medina M."/>
            <person name="Montsant A."/>
            <person name="Obornik M."/>
            <person name="Parker M.S."/>
            <person name="Palenik B."/>
            <person name="Pazour G.J."/>
            <person name="Richardson P.M."/>
            <person name="Rynearson T.A."/>
            <person name="Saito M.A."/>
            <person name="Schwartz D.C."/>
            <person name="Thamatrakoln K."/>
            <person name="Valentin K."/>
            <person name="Vardi A."/>
            <person name="Wilkerson F.P."/>
            <person name="Rokhsar D.S."/>
        </authorList>
    </citation>
    <scope>NUCLEOTIDE SEQUENCE [LARGE SCALE GENOMIC DNA]</scope>
    <source>
        <strain evidence="2 3">CCMP1335</strain>
    </source>
</reference>
<dbReference type="InterPro" id="IPR036305">
    <property type="entry name" value="RGS_sf"/>
</dbReference>
<keyword evidence="3" id="KW-1185">Reference proteome</keyword>
<dbReference type="RefSeq" id="XP_002295773.1">
    <property type="nucleotide sequence ID" value="XM_002295737.1"/>
</dbReference>
<dbReference type="EMBL" id="CP001160">
    <property type="protein sequence ID" value="ACI64490.1"/>
    <property type="molecule type" value="Genomic_DNA"/>
</dbReference>
<dbReference type="PRINTS" id="PR01301">
    <property type="entry name" value="RGSPROTEIN"/>
</dbReference>
<dbReference type="STRING" id="35128.B5YMN1"/>
<dbReference type="OMA" id="ETWAESV"/>
<dbReference type="HOGENOM" id="CLU_059863_1_0_1"/>
<dbReference type="PaxDb" id="35128-Thaps263123"/>
<protein>
    <submittedName>
        <fullName evidence="2">A regulator of G-protein signaling domain-containing protein</fullName>
    </submittedName>
</protein>
<feature type="non-terminal residue" evidence="2">
    <location>
        <position position="1"/>
    </location>
</feature>
<dbReference type="InterPro" id="IPR016137">
    <property type="entry name" value="RGS"/>
</dbReference>
<name>B5YMN1_THAPS</name>
<proteinExistence type="predicted"/>
<dbReference type="GeneID" id="7449185"/>
<sequence length="156" mass="17542">PLPKTKRSTRSSIREVISRSSIAALKTDQRSRETNISWDAGLAILLSSEEGILSFSHHCTREFSSENVRFWCAVNDYRANIVVDTREINDVAIELYASFIAANSDTPVNLSSAQRSEIKVAVESGKTTKCTFDRAQREIFSVMSRDSYPRYLASKL</sequence>
<dbReference type="SMART" id="SM00315">
    <property type="entry name" value="RGS"/>
    <property type="match status" value="1"/>
</dbReference>
<dbReference type="PANTHER" id="PTHR10845">
    <property type="entry name" value="REGULATOR OF G PROTEIN SIGNALING"/>
    <property type="match status" value="1"/>
</dbReference>
<evidence type="ECO:0000313" key="2">
    <source>
        <dbReference type="EMBL" id="ACI64490.1"/>
    </source>
</evidence>
<dbReference type="InParanoid" id="B5YMN1"/>
<accession>B5YMN1</accession>
<dbReference type="CDD" id="cd07440">
    <property type="entry name" value="RGS"/>
    <property type="match status" value="1"/>
</dbReference>
<dbReference type="PROSITE" id="PS50132">
    <property type="entry name" value="RGS"/>
    <property type="match status" value="1"/>
</dbReference>
<dbReference type="InterPro" id="IPR044926">
    <property type="entry name" value="RGS_subdomain_2"/>
</dbReference>
<gene>
    <name evidence="2" type="ORF">THAPS_263123</name>
</gene>
<dbReference type="Proteomes" id="UP000001449">
    <property type="component" value="Chromosome 7"/>
</dbReference>
<organism evidence="2 3">
    <name type="scientific">Thalassiosira pseudonana</name>
    <name type="common">Marine diatom</name>
    <name type="synonym">Cyclotella nana</name>
    <dbReference type="NCBI Taxonomy" id="35128"/>
    <lineage>
        <taxon>Eukaryota</taxon>
        <taxon>Sar</taxon>
        <taxon>Stramenopiles</taxon>
        <taxon>Ochrophyta</taxon>
        <taxon>Bacillariophyta</taxon>
        <taxon>Coscinodiscophyceae</taxon>
        <taxon>Thalassiosirophycidae</taxon>
        <taxon>Thalassiosirales</taxon>
        <taxon>Thalassiosiraceae</taxon>
        <taxon>Thalassiosira</taxon>
    </lineage>
</organism>
<evidence type="ECO:0000259" key="1">
    <source>
        <dbReference type="PROSITE" id="PS50132"/>
    </source>
</evidence>
<feature type="non-terminal residue" evidence="2">
    <location>
        <position position="156"/>
    </location>
</feature>